<evidence type="ECO:0000313" key="2">
    <source>
        <dbReference type="Proteomes" id="UP000467240"/>
    </source>
</evidence>
<dbReference type="AlphaFoldDB" id="A0A7J5BS18"/>
<comment type="caution">
    <text evidence="1">The sequence shown here is derived from an EMBL/GenBank/DDBJ whole genome shotgun (WGS) entry which is preliminary data.</text>
</comment>
<protein>
    <submittedName>
        <fullName evidence="1">Uncharacterized protein</fullName>
    </submittedName>
</protein>
<name>A0A7J5BS18_9MICO</name>
<keyword evidence="2" id="KW-1185">Reference proteome</keyword>
<dbReference type="OrthoDB" id="4481150at2"/>
<dbReference type="RefSeq" id="WP_158041097.1">
    <property type="nucleotide sequence ID" value="NZ_JACCFV010000001.1"/>
</dbReference>
<proteinExistence type="predicted"/>
<organism evidence="1 2">
    <name type="scientific">Pseudoclavibacter chungangensis</name>
    <dbReference type="NCBI Taxonomy" id="587635"/>
    <lineage>
        <taxon>Bacteria</taxon>
        <taxon>Bacillati</taxon>
        <taxon>Actinomycetota</taxon>
        <taxon>Actinomycetes</taxon>
        <taxon>Micrococcales</taxon>
        <taxon>Microbacteriaceae</taxon>
        <taxon>Pseudoclavibacter</taxon>
    </lineage>
</organism>
<gene>
    <name evidence="1" type="ORF">F8O01_11935</name>
</gene>
<reference evidence="1 2" key="1">
    <citation type="submission" date="2019-09" db="EMBL/GenBank/DDBJ databases">
        <title>Phylogeny of genus Pseudoclavibacter and closely related genus.</title>
        <authorList>
            <person name="Li Y."/>
        </authorList>
    </citation>
    <scope>NUCLEOTIDE SEQUENCE [LARGE SCALE GENOMIC DNA]</scope>
    <source>
        <strain evidence="1 2">DSM 23821</strain>
    </source>
</reference>
<sequence length="96" mass="10149">MYVRIVGDASSVEDLENLRALDVRADGAPRSQIAAALAHAGLGTLDGDHAWLSIPALKAAGADRGAEWDRDFDAMIAYAASRGWTSEDGTVRAHLT</sequence>
<dbReference type="PROSITE" id="PS50524">
    <property type="entry name" value="RDRP_DSRNA_BIR"/>
    <property type="match status" value="1"/>
</dbReference>
<dbReference type="EMBL" id="WBJZ01000015">
    <property type="protein sequence ID" value="KAB1655332.1"/>
    <property type="molecule type" value="Genomic_DNA"/>
</dbReference>
<evidence type="ECO:0000313" key="1">
    <source>
        <dbReference type="EMBL" id="KAB1655332.1"/>
    </source>
</evidence>
<dbReference type="Proteomes" id="UP000467240">
    <property type="component" value="Unassembled WGS sequence"/>
</dbReference>
<accession>A0A7J5BS18</accession>